<sequence length="113" mass="12847">MPCLRALIARIKKAIHNRFCGPKYQLRGPPRVPGVNFDHEIVYPEYASEYYPQELYDDDDLVFMEVEGPAANAFLPDKLVIAVHTETIPRIMATEGIRLTGVEHLPESVRPPM</sequence>
<reference evidence="1 2" key="1">
    <citation type="submission" date="2017-05" db="EMBL/GenBank/DDBJ databases">
        <title>Draft genome sequence of Elsinoe australis.</title>
        <authorList>
            <person name="Cheng Q."/>
        </authorList>
    </citation>
    <scope>NUCLEOTIDE SEQUENCE [LARGE SCALE GENOMIC DNA]</scope>
    <source>
        <strain evidence="1 2">NL1</strain>
    </source>
</reference>
<dbReference type="EMBL" id="NHZQ01000447">
    <property type="protein sequence ID" value="PSK34262.1"/>
    <property type="molecule type" value="Genomic_DNA"/>
</dbReference>
<protein>
    <submittedName>
        <fullName evidence="1">Uncharacterized protein</fullName>
    </submittedName>
</protein>
<evidence type="ECO:0000313" key="2">
    <source>
        <dbReference type="Proteomes" id="UP000243723"/>
    </source>
</evidence>
<name>A0A2P7YE65_9PEZI</name>
<keyword evidence="2" id="KW-1185">Reference proteome</keyword>
<proteinExistence type="predicted"/>
<organism evidence="1 2">
    <name type="scientific">Elsinoe australis</name>
    <dbReference type="NCBI Taxonomy" id="40998"/>
    <lineage>
        <taxon>Eukaryota</taxon>
        <taxon>Fungi</taxon>
        <taxon>Dikarya</taxon>
        <taxon>Ascomycota</taxon>
        <taxon>Pezizomycotina</taxon>
        <taxon>Dothideomycetes</taxon>
        <taxon>Dothideomycetidae</taxon>
        <taxon>Myriangiales</taxon>
        <taxon>Elsinoaceae</taxon>
        <taxon>Elsinoe</taxon>
    </lineage>
</organism>
<gene>
    <name evidence="1" type="ORF">B9Z65_8588</name>
</gene>
<dbReference type="Proteomes" id="UP000243723">
    <property type="component" value="Unassembled WGS sequence"/>
</dbReference>
<comment type="caution">
    <text evidence="1">The sequence shown here is derived from an EMBL/GenBank/DDBJ whole genome shotgun (WGS) entry which is preliminary data.</text>
</comment>
<evidence type="ECO:0000313" key="1">
    <source>
        <dbReference type="EMBL" id="PSK34262.1"/>
    </source>
</evidence>
<dbReference type="AlphaFoldDB" id="A0A2P7YE65"/>
<accession>A0A2P7YE65</accession>